<feature type="non-terminal residue" evidence="1">
    <location>
        <position position="1"/>
    </location>
</feature>
<keyword evidence="2" id="KW-1185">Reference proteome</keyword>
<evidence type="ECO:0000313" key="2">
    <source>
        <dbReference type="Proteomes" id="UP001233999"/>
    </source>
</evidence>
<proteinExistence type="predicted"/>
<dbReference type="AlphaFoldDB" id="A0AAD7ZYW1"/>
<reference evidence="1" key="2">
    <citation type="submission" date="2023-05" db="EMBL/GenBank/DDBJ databases">
        <authorList>
            <person name="Fouks B."/>
        </authorList>
    </citation>
    <scope>NUCLEOTIDE SEQUENCE</scope>
    <source>
        <strain evidence="1">Stay&amp;Tobe</strain>
        <tissue evidence="1">Testes</tissue>
    </source>
</reference>
<comment type="caution">
    <text evidence="1">The sequence shown here is derived from an EMBL/GenBank/DDBJ whole genome shotgun (WGS) entry which is preliminary data.</text>
</comment>
<gene>
    <name evidence="1" type="ORF">L9F63_018307</name>
</gene>
<sequence>EPTCTSSYCPIPPSRGAVVNIDRYGKRRRYRPGPGSILNFICGLTFLIQMPNGEGSACCQQYIQIMLQKYVFICKCRFFTPNA</sequence>
<reference evidence="1" key="1">
    <citation type="journal article" date="2023" name="IScience">
        <title>Live-bearing cockroach genome reveals convergent evolutionary mechanisms linked to viviparity in insects and beyond.</title>
        <authorList>
            <person name="Fouks B."/>
            <person name="Harrison M.C."/>
            <person name="Mikhailova A.A."/>
            <person name="Marchal E."/>
            <person name="English S."/>
            <person name="Carruthers M."/>
            <person name="Jennings E.C."/>
            <person name="Chiamaka E.L."/>
            <person name="Frigard R.A."/>
            <person name="Pippel M."/>
            <person name="Attardo G.M."/>
            <person name="Benoit J.B."/>
            <person name="Bornberg-Bauer E."/>
            <person name="Tobe S.S."/>
        </authorList>
    </citation>
    <scope>NUCLEOTIDE SEQUENCE</scope>
    <source>
        <strain evidence="1">Stay&amp;Tobe</strain>
    </source>
</reference>
<accession>A0AAD7ZYW1</accession>
<dbReference type="EMBL" id="JASPKZ010005689">
    <property type="protein sequence ID" value="KAJ9588323.1"/>
    <property type="molecule type" value="Genomic_DNA"/>
</dbReference>
<protein>
    <submittedName>
        <fullName evidence="1">Uncharacterized protein</fullName>
    </submittedName>
</protein>
<organism evidence="1 2">
    <name type="scientific">Diploptera punctata</name>
    <name type="common">Pacific beetle cockroach</name>
    <dbReference type="NCBI Taxonomy" id="6984"/>
    <lineage>
        <taxon>Eukaryota</taxon>
        <taxon>Metazoa</taxon>
        <taxon>Ecdysozoa</taxon>
        <taxon>Arthropoda</taxon>
        <taxon>Hexapoda</taxon>
        <taxon>Insecta</taxon>
        <taxon>Pterygota</taxon>
        <taxon>Neoptera</taxon>
        <taxon>Polyneoptera</taxon>
        <taxon>Dictyoptera</taxon>
        <taxon>Blattodea</taxon>
        <taxon>Blaberoidea</taxon>
        <taxon>Blaberidae</taxon>
        <taxon>Diplopterinae</taxon>
        <taxon>Diploptera</taxon>
    </lineage>
</organism>
<name>A0AAD7ZYW1_DIPPU</name>
<dbReference type="Proteomes" id="UP001233999">
    <property type="component" value="Unassembled WGS sequence"/>
</dbReference>
<evidence type="ECO:0000313" key="1">
    <source>
        <dbReference type="EMBL" id="KAJ9588323.1"/>
    </source>
</evidence>
<feature type="non-terminal residue" evidence="1">
    <location>
        <position position="83"/>
    </location>
</feature>